<keyword evidence="10" id="KW-1185">Reference proteome</keyword>
<feature type="binding site" evidence="8">
    <location>
        <position position="185"/>
    </location>
    <ligand>
        <name>substrate</name>
    </ligand>
</feature>
<keyword evidence="7 8" id="KW-0012">Acyltransferase</keyword>
<gene>
    <name evidence="8 9" type="primary">argJ</name>
    <name evidence="9" type="ORF">F1D05_08270</name>
</gene>
<dbReference type="NCBIfam" id="NF003802">
    <property type="entry name" value="PRK05388.1"/>
    <property type="match status" value="1"/>
</dbReference>
<evidence type="ECO:0000256" key="2">
    <source>
        <dbReference type="ARBA" id="ARBA00011475"/>
    </source>
</evidence>
<keyword evidence="8" id="KW-0963">Cytoplasm</keyword>
<feature type="site" description="Cleavage; by autolysis" evidence="8">
    <location>
        <begin position="195"/>
        <end position="196"/>
    </location>
</feature>
<evidence type="ECO:0000256" key="6">
    <source>
        <dbReference type="ARBA" id="ARBA00022813"/>
    </source>
</evidence>
<accession>A0A7G6WV74</accession>
<comment type="catalytic activity">
    <reaction evidence="8">
        <text>L-glutamate + acetyl-CoA = N-acetyl-L-glutamate + CoA + H(+)</text>
        <dbReference type="Rhea" id="RHEA:24292"/>
        <dbReference type="ChEBI" id="CHEBI:15378"/>
        <dbReference type="ChEBI" id="CHEBI:29985"/>
        <dbReference type="ChEBI" id="CHEBI:44337"/>
        <dbReference type="ChEBI" id="CHEBI:57287"/>
        <dbReference type="ChEBI" id="CHEBI:57288"/>
        <dbReference type="EC" id="2.3.1.1"/>
    </reaction>
</comment>
<dbReference type="KEGG" id="kqi:F1D05_08270"/>
<dbReference type="SUPFAM" id="SSF56266">
    <property type="entry name" value="DmpA/ArgJ-like"/>
    <property type="match status" value="1"/>
</dbReference>
<feature type="site" description="Involved in the stabilization of negative charge on the oxyanion by the formation of the oxyanion hole" evidence="8">
    <location>
        <position position="123"/>
    </location>
</feature>
<feature type="active site" description="Nucleophile" evidence="8">
    <location>
        <position position="196"/>
    </location>
</feature>
<dbReference type="Gene3D" id="3.30.2330.10">
    <property type="entry name" value="arginine biosynthesis bifunctional protein suprefamily"/>
    <property type="match status" value="1"/>
</dbReference>
<feature type="chain" id="PRO_5029067019" description="Arginine biosynthesis bifunctional protein ArgJ beta chain" evidence="8">
    <location>
        <begin position="196"/>
        <end position="400"/>
    </location>
</feature>
<dbReference type="CDD" id="cd02152">
    <property type="entry name" value="OAT"/>
    <property type="match status" value="1"/>
</dbReference>
<keyword evidence="6 8" id="KW-0068">Autocatalytic cleavage</keyword>
<feature type="binding site" evidence="8">
    <location>
        <position position="395"/>
    </location>
    <ligand>
        <name>substrate</name>
    </ligand>
</feature>
<keyword evidence="8" id="KW-0511">Multifunctional enzyme</keyword>
<comment type="catalytic activity">
    <reaction evidence="8">
        <text>N(2)-acetyl-L-ornithine + L-glutamate = N-acetyl-L-glutamate + L-ornithine</text>
        <dbReference type="Rhea" id="RHEA:15349"/>
        <dbReference type="ChEBI" id="CHEBI:29985"/>
        <dbReference type="ChEBI" id="CHEBI:44337"/>
        <dbReference type="ChEBI" id="CHEBI:46911"/>
        <dbReference type="ChEBI" id="CHEBI:57805"/>
        <dbReference type="EC" id="2.3.1.35"/>
    </reaction>
</comment>
<dbReference type="EC" id="2.3.1.1" evidence="8"/>
<reference evidence="9 10" key="2">
    <citation type="journal article" date="2020" name="Microbiol. Resour. Announc.">
        <title>Antarctic desert soil bacteria exhibit high novel natural product potential, evaluated through long-read genome sequencing and comparative genomics.</title>
        <authorList>
            <person name="Benaud N."/>
            <person name="Edwards R.J."/>
            <person name="Amos T.G."/>
            <person name="D'Agostino P.M."/>
            <person name="Gutierrez-Chavez C."/>
            <person name="Montgomery K."/>
            <person name="Nicetic I."/>
            <person name="Ferrari B.C."/>
        </authorList>
    </citation>
    <scope>NUCLEOTIDE SEQUENCE [LARGE SCALE GENOMIC DNA]</scope>
    <source>
        <strain evidence="9 10">SPB151</strain>
    </source>
</reference>
<dbReference type="InterPro" id="IPR016117">
    <property type="entry name" value="ArgJ-like_dom_sf"/>
</dbReference>
<keyword evidence="4 8" id="KW-0028">Amino-acid biosynthesis</keyword>
<comment type="similarity">
    <text evidence="1 8">Belongs to the ArgJ family.</text>
</comment>
<feature type="binding site" evidence="8">
    <location>
        <position position="276"/>
    </location>
    <ligand>
        <name>substrate</name>
    </ligand>
</feature>
<evidence type="ECO:0000256" key="3">
    <source>
        <dbReference type="ARBA" id="ARBA00022571"/>
    </source>
</evidence>
<organism evidence="9 10">
    <name type="scientific">Kribbella qitaiheensis</name>
    <dbReference type="NCBI Taxonomy" id="1544730"/>
    <lineage>
        <taxon>Bacteria</taxon>
        <taxon>Bacillati</taxon>
        <taxon>Actinomycetota</taxon>
        <taxon>Actinomycetes</taxon>
        <taxon>Propionibacteriales</taxon>
        <taxon>Kribbellaceae</taxon>
        <taxon>Kribbella</taxon>
    </lineage>
</organism>
<comment type="subunit">
    <text evidence="2 8">Heterotetramer of two alpha and two beta chains.</text>
</comment>
<evidence type="ECO:0000256" key="7">
    <source>
        <dbReference type="ARBA" id="ARBA00023315"/>
    </source>
</evidence>
<evidence type="ECO:0000256" key="5">
    <source>
        <dbReference type="ARBA" id="ARBA00022679"/>
    </source>
</evidence>
<dbReference type="Gene3D" id="3.60.70.12">
    <property type="entry name" value="L-amino peptidase D-ALA esterase/amidase"/>
    <property type="match status" value="1"/>
</dbReference>
<dbReference type="EC" id="2.3.1.35" evidence="8"/>
<feature type="binding site" evidence="8">
    <location>
        <position position="162"/>
    </location>
    <ligand>
        <name>substrate</name>
    </ligand>
</feature>
<evidence type="ECO:0000313" key="9">
    <source>
        <dbReference type="EMBL" id="QNE17889.1"/>
    </source>
</evidence>
<comment type="function">
    <text evidence="8">Catalyzes two activities which are involved in the cyclic version of arginine biosynthesis: the synthesis of N-acetylglutamate from glutamate and acetyl-CoA as the acetyl donor, and of ornithine by transacetylation between N(2)-acetylornithine and glutamate.</text>
</comment>
<dbReference type="AlphaFoldDB" id="A0A7G6WV74"/>
<dbReference type="UniPathway" id="UPA00068">
    <property type="reaction ID" value="UER00106"/>
</dbReference>
<dbReference type="GO" id="GO:0006592">
    <property type="term" value="P:ornithine biosynthetic process"/>
    <property type="evidence" value="ECO:0007669"/>
    <property type="project" value="TreeGrafter"/>
</dbReference>
<dbReference type="RefSeq" id="WP_185446720.1">
    <property type="nucleotide sequence ID" value="NZ_CP043661.1"/>
</dbReference>
<dbReference type="HAMAP" id="MF_01106">
    <property type="entry name" value="ArgJ"/>
    <property type="match status" value="1"/>
</dbReference>
<dbReference type="GO" id="GO:0004358">
    <property type="term" value="F:L-glutamate N-acetyltransferase activity, acting on acetyl-L-ornithine as donor"/>
    <property type="evidence" value="ECO:0007669"/>
    <property type="project" value="UniProtKB-UniRule"/>
</dbReference>
<sequence>MTVAVTPDTKVDRSAGVTAPAGFRAAGVIAGIKPAGKPDLTVVVNDGPSYDAAGVFTTNKVKAAPVLWSQQVLSAGKLKAVVLNSGGANACTGPEGFQDTHKTAETLAEVLGVGAAEIGVCSTGLIGERLPMDKLLPGLSAAVDALGNDAASSLAAATAVMTTDKVPKQAVLKHVDGWSIGGFAKGAGMCAPNMATMLSVITTDAIVDQPHLDHALRNAVSKTFNRLDVDGGTSTNDTVLLLSSGASGVTVPADGFEAALTTLAADLVKQLQADAEGVTKHVSITVQNAATEAEAVAAAKVVAEDNLCKTAFFASDPNWGRIAMAVGNAPTAFDPSLLDITLNGAAVCVAGGKGVDRSEADISGLEIEVVIDLHAGNASATVLTTDLSHAYVEENSAYSS</sequence>
<keyword evidence="3 8" id="KW-0055">Arginine biosynthesis</keyword>
<dbReference type="GO" id="GO:0005737">
    <property type="term" value="C:cytoplasm"/>
    <property type="evidence" value="ECO:0007669"/>
    <property type="project" value="UniProtKB-SubCell"/>
</dbReference>
<dbReference type="InterPro" id="IPR042195">
    <property type="entry name" value="ArgJ_beta_C"/>
</dbReference>
<dbReference type="Pfam" id="PF01960">
    <property type="entry name" value="ArgJ"/>
    <property type="match status" value="1"/>
</dbReference>
<dbReference type="GO" id="GO:0006526">
    <property type="term" value="P:L-arginine biosynthetic process"/>
    <property type="evidence" value="ECO:0007669"/>
    <property type="project" value="UniProtKB-UniRule"/>
</dbReference>
<dbReference type="Gene3D" id="3.10.20.340">
    <property type="entry name" value="ArgJ beta chain, C-terminal domain"/>
    <property type="match status" value="1"/>
</dbReference>
<dbReference type="NCBIfam" id="TIGR00120">
    <property type="entry name" value="ArgJ"/>
    <property type="match status" value="1"/>
</dbReference>
<feature type="binding site" evidence="8">
    <location>
        <position position="196"/>
    </location>
    <ligand>
        <name>substrate</name>
    </ligand>
</feature>
<feature type="site" description="Involved in the stabilization of negative charge on the oxyanion by the formation of the oxyanion hole" evidence="8">
    <location>
        <position position="124"/>
    </location>
</feature>
<proteinExistence type="inferred from homology"/>
<dbReference type="InterPro" id="IPR002813">
    <property type="entry name" value="Arg_biosynth_ArgJ"/>
</dbReference>
<keyword evidence="5 8" id="KW-0808">Transferase</keyword>
<dbReference type="FunFam" id="3.60.70.12:FF:000001">
    <property type="entry name" value="Arginine biosynthesis bifunctional protein ArgJ, chloroplastic"/>
    <property type="match status" value="1"/>
</dbReference>
<dbReference type="PANTHER" id="PTHR23100:SF0">
    <property type="entry name" value="ARGININE BIOSYNTHESIS BIFUNCTIONAL PROTEIN ARGJ, MITOCHONDRIAL"/>
    <property type="match status" value="1"/>
</dbReference>
<evidence type="ECO:0000256" key="4">
    <source>
        <dbReference type="ARBA" id="ARBA00022605"/>
    </source>
</evidence>
<dbReference type="Proteomes" id="UP000515563">
    <property type="component" value="Chromosome"/>
</dbReference>
<dbReference type="EMBL" id="CP043661">
    <property type="protein sequence ID" value="QNE17889.1"/>
    <property type="molecule type" value="Genomic_DNA"/>
</dbReference>
<comment type="pathway">
    <text evidence="8">Amino-acid biosynthesis; L-arginine biosynthesis; N(2)-acetyl-L-ornithine from L-glutamate: step 1/4.</text>
</comment>
<evidence type="ECO:0000256" key="8">
    <source>
        <dbReference type="HAMAP-Rule" id="MF_01106"/>
    </source>
</evidence>
<dbReference type="PANTHER" id="PTHR23100">
    <property type="entry name" value="ARGININE BIOSYNTHESIS BIFUNCTIONAL PROTEIN ARGJ"/>
    <property type="match status" value="1"/>
</dbReference>
<comment type="subcellular location">
    <subcellularLocation>
        <location evidence="8">Cytoplasm</location>
    </subcellularLocation>
</comment>
<protein>
    <recommendedName>
        <fullName evidence="8">Arginine biosynthesis bifunctional protein ArgJ</fullName>
    </recommendedName>
    <domain>
        <recommendedName>
            <fullName evidence="8">Glutamate N-acetyltransferase</fullName>
            <ecNumber evidence="8">2.3.1.35</ecNumber>
        </recommendedName>
        <alternativeName>
            <fullName evidence="8">Ornithine acetyltransferase</fullName>
            <shortName evidence="8">OATase</shortName>
        </alternativeName>
        <alternativeName>
            <fullName evidence="8">Ornithine transacetylase</fullName>
        </alternativeName>
    </domain>
    <domain>
        <recommendedName>
            <fullName evidence="8">Amino-acid acetyltransferase</fullName>
            <ecNumber evidence="8">2.3.1.1</ecNumber>
        </recommendedName>
        <alternativeName>
            <fullName evidence="8">N-acetylglutamate synthase</fullName>
            <shortName evidence="8">AGSase</shortName>
        </alternativeName>
    </domain>
    <component>
        <recommendedName>
            <fullName evidence="8">Arginine biosynthesis bifunctional protein ArgJ alpha chain</fullName>
        </recommendedName>
    </component>
    <component>
        <recommendedName>
            <fullName evidence="8">Arginine biosynthesis bifunctional protein ArgJ beta chain</fullName>
        </recommendedName>
    </component>
</protein>
<evidence type="ECO:0000313" key="10">
    <source>
        <dbReference type="Proteomes" id="UP000515563"/>
    </source>
</evidence>
<evidence type="ECO:0000256" key="1">
    <source>
        <dbReference type="ARBA" id="ARBA00006774"/>
    </source>
</evidence>
<reference evidence="10" key="1">
    <citation type="submission" date="2019-09" db="EMBL/GenBank/DDBJ databases">
        <title>Antimicrobial potential of Antarctic Bacteria.</title>
        <authorList>
            <person name="Benaud N."/>
            <person name="Edwards R.J."/>
            <person name="Ferrari B.C."/>
        </authorList>
    </citation>
    <scope>NUCLEOTIDE SEQUENCE [LARGE SCALE GENOMIC DNA]</scope>
    <source>
        <strain evidence="10">SPB151</strain>
    </source>
</reference>
<feature type="binding site" evidence="8">
    <location>
        <position position="400"/>
    </location>
    <ligand>
        <name>substrate</name>
    </ligand>
</feature>
<name>A0A7G6WV74_9ACTN</name>
<dbReference type="GO" id="GO:0004042">
    <property type="term" value="F:L-glutamate N-acetyltransferase activity"/>
    <property type="evidence" value="ECO:0007669"/>
    <property type="project" value="UniProtKB-UniRule"/>
</dbReference>
<feature type="chain" id="PRO_5029067020" description="Arginine biosynthesis bifunctional protein ArgJ alpha chain" evidence="8">
    <location>
        <begin position="1"/>
        <end position="195"/>
    </location>
</feature>
<comment type="pathway">
    <text evidence="8">Amino-acid biosynthesis; L-arginine biosynthesis; L-ornithine and N-acetyl-L-glutamate from L-glutamate and N(2)-acetyl-L-ornithine (cyclic): step 1/1.</text>
</comment>